<protein>
    <recommendedName>
        <fullName evidence="4">HAMP domain-containing protein</fullName>
    </recommendedName>
</protein>
<dbReference type="AlphaFoldDB" id="A0A2H0LW86"/>
<name>A0A2H0LW86_9BACT</name>
<sequence length="142" mass="16463">MEKITNNKRKRFFANKMHKEICLILFLAAIIPAFIIAICMYYLIFSVMAEQMLFPEAIAYNIIPAAKKVALMMLALAPFSIIIILSMAYKITHRIVGPYERIVRELDEHLENKRGGHIILRKNDKFLSLVERINKLLDRISA</sequence>
<organism evidence="2 3">
    <name type="scientific">Candidatus Ghiorseimicrobium undicola</name>
    <dbReference type="NCBI Taxonomy" id="1974746"/>
    <lineage>
        <taxon>Bacteria</taxon>
        <taxon>Pseudomonadati</taxon>
        <taxon>Candidatus Omnitrophota</taxon>
        <taxon>Candidatus Ghiorseimicrobium</taxon>
    </lineage>
</organism>
<dbReference type="EMBL" id="PCWA01000093">
    <property type="protein sequence ID" value="PIQ88641.1"/>
    <property type="molecule type" value="Genomic_DNA"/>
</dbReference>
<evidence type="ECO:0008006" key="4">
    <source>
        <dbReference type="Google" id="ProtNLM"/>
    </source>
</evidence>
<comment type="caution">
    <text evidence="2">The sequence shown here is derived from an EMBL/GenBank/DDBJ whole genome shotgun (WGS) entry which is preliminary data.</text>
</comment>
<feature type="transmembrane region" description="Helical" evidence="1">
    <location>
        <begin position="69"/>
        <end position="89"/>
    </location>
</feature>
<keyword evidence="1" id="KW-0812">Transmembrane</keyword>
<reference evidence="2 3" key="1">
    <citation type="submission" date="2017-09" db="EMBL/GenBank/DDBJ databases">
        <title>Depth-based differentiation of microbial function through sediment-hosted aquifers and enrichment of novel symbionts in the deep terrestrial subsurface.</title>
        <authorList>
            <person name="Probst A.J."/>
            <person name="Ladd B."/>
            <person name="Jarett J.K."/>
            <person name="Geller-Mcgrath D.E."/>
            <person name="Sieber C.M."/>
            <person name="Emerson J.B."/>
            <person name="Anantharaman K."/>
            <person name="Thomas B.C."/>
            <person name="Malmstrom R."/>
            <person name="Stieglmeier M."/>
            <person name="Klingl A."/>
            <person name="Woyke T."/>
            <person name="Ryan C.M."/>
            <person name="Banfield J.F."/>
        </authorList>
    </citation>
    <scope>NUCLEOTIDE SEQUENCE [LARGE SCALE GENOMIC DNA]</scope>
    <source>
        <strain evidence="2">CG11_big_fil_rev_8_21_14_0_20_42_13</strain>
    </source>
</reference>
<proteinExistence type="predicted"/>
<evidence type="ECO:0000256" key="1">
    <source>
        <dbReference type="SAM" id="Phobius"/>
    </source>
</evidence>
<evidence type="ECO:0000313" key="2">
    <source>
        <dbReference type="EMBL" id="PIQ88641.1"/>
    </source>
</evidence>
<keyword evidence="1" id="KW-1133">Transmembrane helix</keyword>
<accession>A0A2H0LW86</accession>
<dbReference type="Proteomes" id="UP000229641">
    <property type="component" value="Unassembled WGS sequence"/>
</dbReference>
<feature type="transmembrane region" description="Helical" evidence="1">
    <location>
        <begin position="21"/>
        <end position="49"/>
    </location>
</feature>
<gene>
    <name evidence="2" type="ORF">COV72_07240</name>
</gene>
<keyword evidence="1" id="KW-0472">Membrane</keyword>
<evidence type="ECO:0000313" key="3">
    <source>
        <dbReference type="Proteomes" id="UP000229641"/>
    </source>
</evidence>